<evidence type="ECO:0000313" key="2">
    <source>
        <dbReference type="Proteomes" id="UP000239724"/>
    </source>
</evidence>
<dbReference type="AlphaFoldDB" id="A0A2S6NC94"/>
<protein>
    <submittedName>
        <fullName evidence="1">Uncharacterized protein</fullName>
    </submittedName>
</protein>
<proteinExistence type="predicted"/>
<keyword evidence="2" id="KW-1185">Reference proteome</keyword>
<evidence type="ECO:0000313" key="1">
    <source>
        <dbReference type="EMBL" id="PPQ32201.1"/>
    </source>
</evidence>
<gene>
    <name evidence="1" type="ORF">CCS01_15930</name>
</gene>
<accession>A0A2S6NC94</accession>
<name>A0A2S6NC94_RHOGL</name>
<dbReference type="EMBL" id="NHRY01000173">
    <property type="protein sequence ID" value="PPQ32201.1"/>
    <property type="molecule type" value="Genomic_DNA"/>
</dbReference>
<reference evidence="1 2" key="1">
    <citation type="journal article" date="2018" name="Arch. Microbiol.">
        <title>New insights into the metabolic potential of the phototrophic purple bacterium Rhodopila globiformis DSM 161(T) from its draft genome sequence and evidence for a vanadium-dependent nitrogenase.</title>
        <authorList>
            <person name="Imhoff J.F."/>
            <person name="Rahn T."/>
            <person name="Kunzel S."/>
            <person name="Neulinger S.C."/>
        </authorList>
    </citation>
    <scope>NUCLEOTIDE SEQUENCE [LARGE SCALE GENOMIC DNA]</scope>
    <source>
        <strain evidence="1 2">DSM 161</strain>
    </source>
</reference>
<organism evidence="1 2">
    <name type="scientific">Rhodopila globiformis</name>
    <name type="common">Rhodopseudomonas globiformis</name>
    <dbReference type="NCBI Taxonomy" id="1071"/>
    <lineage>
        <taxon>Bacteria</taxon>
        <taxon>Pseudomonadati</taxon>
        <taxon>Pseudomonadota</taxon>
        <taxon>Alphaproteobacteria</taxon>
        <taxon>Acetobacterales</taxon>
        <taxon>Acetobacteraceae</taxon>
        <taxon>Rhodopila</taxon>
    </lineage>
</organism>
<sequence length="101" mass="11399">MATRSHHTGYGEFGMTDAIILRIERFSFPQGAVCVERRNRGCTLTYAASGTPVARLRLDSDHVEVPYRSPRTDRWSPTGPFGRTILPLDQDLRFIAAETIF</sequence>
<dbReference type="Proteomes" id="UP000239724">
    <property type="component" value="Unassembled WGS sequence"/>
</dbReference>
<comment type="caution">
    <text evidence="1">The sequence shown here is derived from an EMBL/GenBank/DDBJ whole genome shotgun (WGS) entry which is preliminary data.</text>
</comment>